<evidence type="ECO:0000256" key="3">
    <source>
        <dbReference type="ARBA" id="ARBA00009745"/>
    </source>
</evidence>
<sequence>MSANESMEFKDTELTLGLPGTTSDYNHPRVFGGFNFKISSSNSSSKKRGFMDTVDQISLHKSSAASEPLGSSSSSSSCTTTTSVIKAPAAKARIVGWPPVRSMRQKALVVVRSIRKYVKVSADGAPYLRKLDLEMYRSYQELLRALERMFPSLTISGKCIEDSNEVMKPAAKGMDQYVLTYEDKDGDWMLVGDDVYGIMQAYSVDEKFRSCWDSCTSKSNSAIVLLLQIDPLFCGYQELLLCSSHLLKRVSLCCFHKHTQKLQNRVSTMLKQILSKLPRKSSKSDSLDSAGSDSGNNTPNLGSGFQCTIGGSSLTSKLNVVKRVSSAVFPSSIAAGAEAVEPHLSFKEVSNPQKHSLFISKLNLCCEFVDSSDPVKQDLKRETLIELVDYVSSGTVKFTEPAISAVCKMCAVNLFRVFPPKYRSNFTGGETDDEEPMFDPSWSYLQIVYDLLVRFISYTSLDIKVAKKHVDHSFIVKLLDLFDSEDPRERDCLKTILHRIYGKFMVHRPFIRKAVSNIIYRFVFETERHNGISELLEIFGSVISGFALPLKEEHKIFLWRALIPLHKPKSVGIYHQQLTYCVVQFIDKDPKLASTVIKGLLKFWPVTNSQKELMFLSELEEVLEMTSMDEFQRIMVPLFRRIRCCLNSSHYQVAERAHLLWNNEHILNLIAHNRQVIFPLVFPAIERNTQNHWNQAVLNLTLNVKKTFCDMDEELVLACQFKLEEENIRSSAAAEKRRLTWERLETAAGVQPVACNFLSPIKPPACPVVC</sequence>
<evidence type="ECO:0000256" key="8">
    <source>
        <dbReference type="ARBA" id="ARBA00023242"/>
    </source>
</evidence>
<dbReference type="InterPro" id="IPR033389">
    <property type="entry name" value="AUX/IAA_dom"/>
</dbReference>
<dbReference type="GO" id="GO:0005634">
    <property type="term" value="C:nucleus"/>
    <property type="evidence" value="ECO:0007669"/>
    <property type="project" value="UniProtKB-SubCell"/>
</dbReference>
<dbReference type="Gene3D" id="1.25.10.10">
    <property type="entry name" value="Leucine-rich Repeat Variant"/>
    <property type="match status" value="1"/>
</dbReference>
<dbReference type="GO" id="GO:0005737">
    <property type="term" value="C:cytoplasm"/>
    <property type="evidence" value="ECO:0007669"/>
    <property type="project" value="UniProtKB-SubCell"/>
</dbReference>
<evidence type="ECO:0000256" key="9">
    <source>
        <dbReference type="ARBA" id="ARBA00023294"/>
    </source>
</evidence>
<feature type="region of interest" description="Disordered" evidence="11">
    <location>
        <begin position="277"/>
        <end position="299"/>
    </location>
</feature>
<comment type="subunit">
    <text evidence="4 10">Homodimers and heterodimers.</text>
</comment>
<dbReference type="InterPro" id="IPR053793">
    <property type="entry name" value="PB1-like"/>
</dbReference>
<keyword evidence="10" id="KW-0678">Repressor</keyword>
<keyword evidence="7 10" id="KW-0804">Transcription</keyword>
<evidence type="ECO:0000256" key="11">
    <source>
        <dbReference type="SAM" id="MobiDB-lite"/>
    </source>
</evidence>
<dbReference type="PANTHER" id="PTHR10257">
    <property type="entry name" value="SERINE/THREONINE PROTEIN PHOSPHATASE 2A PP2A REGULATORY SUBUNIT B"/>
    <property type="match status" value="1"/>
</dbReference>
<gene>
    <name evidence="13" type="ORF">DVH24_029238</name>
</gene>
<dbReference type="Pfam" id="PF01603">
    <property type="entry name" value="B56"/>
    <property type="match status" value="1"/>
</dbReference>
<dbReference type="GO" id="GO:0019888">
    <property type="term" value="F:protein phosphatase regulator activity"/>
    <property type="evidence" value="ECO:0007669"/>
    <property type="project" value="UniProtKB-UniRule"/>
</dbReference>
<evidence type="ECO:0000313" key="14">
    <source>
        <dbReference type="Proteomes" id="UP000290289"/>
    </source>
</evidence>
<evidence type="ECO:0000256" key="1">
    <source>
        <dbReference type="ARBA" id="ARBA00004123"/>
    </source>
</evidence>
<keyword evidence="8 10" id="KW-0539">Nucleus</keyword>
<dbReference type="GO" id="GO:0000159">
    <property type="term" value="C:protein phosphatase type 2A complex"/>
    <property type="evidence" value="ECO:0007669"/>
    <property type="project" value="UniProtKB-UniRule"/>
</dbReference>
<comment type="similarity">
    <text evidence="10">Belongs to the Aux/IAA family.</text>
</comment>
<proteinExistence type="inferred from homology"/>
<evidence type="ECO:0000256" key="10">
    <source>
        <dbReference type="RuleBase" id="RU004549"/>
    </source>
</evidence>
<reference evidence="13 14" key="1">
    <citation type="submission" date="2018-10" db="EMBL/GenBank/DDBJ databases">
        <title>A high-quality apple genome assembly.</title>
        <authorList>
            <person name="Hu J."/>
        </authorList>
    </citation>
    <scope>NUCLEOTIDE SEQUENCE [LARGE SCALE GENOMIC DNA]</scope>
    <source>
        <strain evidence="14">cv. HFTH1</strain>
        <tissue evidence="13">Young leaf</tissue>
    </source>
</reference>
<dbReference type="GO" id="GO:0009734">
    <property type="term" value="P:auxin-activated signaling pathway"/>
    <property type="evidence" value="ECO:0007669"/>
    <property type="project" value="UniProtKB-UniRule"/>
</dbReference>
<keyword evidence="14" id="KW-1185">Reference proteome</keyword>
<keyword evidence="5" id="KW-0963">Cytoplasm</keyword>
<accession>A0A498HY58</accession>
<dbReference type="FunFam" id="1.25.10.10:FF:000041">
    <property type="entry name" value="Serine/threonine protein phosphatase 2A regulatory subunit"/>
    <property type="match status" value="1"/>
</dbReference>
<dbReference type="Pfam" id="PF02309">
    <property type="entry name" value="AUX_IAA"/>
    <property type="match status" value="1"/>
</dbReference>
<evidence type="ECO:0000256" key="2">
    <source>
        <dbReference type="ARBA" id="ARBA00004496"/>
    </source>
</evidence>
<evidence type="ECO:0000256" key="5">
    <source>
        <dbReference type="ARBA" id="ARBA00022490"/>
    </source>
</evidence>
<dbReference type="EMBL" id="RDQH01000341">
    <property type="protein sequence ID" value="RXH74517.1"/>
    <property type="molecule type" value="Genomic_DNA"/>
</dbReference>
<comment type="subcellular location">
    <subcellularLocation>
        <location evidence="2">Cytoplasm</location>
    </subcellularLocation>
    <subcellularLocation>
        <location evidence="1 10">Nucleus</location>
    </subcellularLocation>
</comment>
<dbReference type="InterPro" id="IPR011989">
    <property type="entry name" value="ARM-like"/>
</dbReference>
<dbReference type="PANTHER" id="PTHR10257:SF31">
    <property type="entry name" value="SERINE_THREONINE PROTEIN PHOSPHATASE 2A 57 KDA REGULATORY SUBUNIT B' KAPPA ISOFORM"/>
    <property type="match status" value="1"/>
</dbReference>
<dbReference type="STRING" id="3750.A0A498HY58"/>
<dbReference type="InterPro" id="IPR016024">
    <property type="entry name" value="ARM-type_fold"/>
</dbReference>
<organism evidence="13 14">
    <name type="scientific">Malus domestica</name>
    <name type="common">Apple</name>
    <name type="synonym">Pyrus malus</name>
    <dbReference type="NCBI Taxonomy" id="3750"/>
    <lineage>
        <taxon>Eukaryota</taxon>
        <taxon>Viridiplantae</taxon>
        <taxon>Streptophyta</taxon>
        <taxon>Embryophyta</taxon>
        <taxon>Tracheophyta</taxon>
        <taxon>Spermatophyta</taxon>
        <taxon>Magnoliopsida</taxon>
        <taxon>eudicotyledons</taxon>
        <taxon>Gunneridae</taxon>
        <taxon>Pentapetalae</taxon>
        <taxon>rosids</taxon>
        <taxon>fabids</taxon>
        <taxon>Rosales</taxon>
        <taxon>Rosaceae</taxon>
        <taxon>Amygdaloideae</taxon>
        <taxon>Maleae</taxon>
        <taxon>Malus</taxon>
    </lineage>
</organism>
<feature type="domain" description="PB1" evidence="12">
    <location>
        <begin position="115"/>
        <end position="230"/>
    </location>
</feature>
<dbReference type="Proteomes" id="UP000290289">
    <property type="component" value="Chromosome 15"/>
</dbReference>
<evidence type="ECO:0000259" key="12">
    <source>
        <dbReference type="PROSITE" id="PS51745"/>
    </source>
</evidence>
<evidence type="ECO:0000256" key="6">
    <source>
        <dbReference type="ARBA" id="ARBA00023015"/>
    </source>
</evidence>
<protein>
    <recommendedName>
        <fullName evidence="10">Auxin-responsive protein</fullName>
    </recommendedName>
</protein>
<keyword evidence="9 10" id="KW-0927">Auxin signaling pathway</keyword>
<evidence type="ECO:0000256" key="4">
    <source>
        <dbReference type="ARBA" id="ARBA00011726"/>
    </source>
</evidence>
<comment type="caution">
    <text evidence="13">The sequence shown here is derived from an EMBL/GenBank/DDBJ whole genome shotgun (WGS) entry which is preliminary data.</text>
</comment>
<dbReference type="Gene3D" id="3.10.20.90">
    <property type="entry name" value="Phosphatidylinositol 3-kinase Catalytic Subunit, Chain A, domain 1"/>
    <property type="match status" value="1"/>
</dbReference>
<dbReference type="InterPro" id="IPR002554">
    <property type="entry name" value="PP2A_B56"/>
</dbReference>
<name>A0A498HY58_MALDO</name>
<comment type="similarity">
    <text evidence="3">Belongs to the phosphatase 2A regulatory subunit B56 family.</text>
</comment>
<evidence type="ECO:0000313" key="13">
    <source>
        <dbReference type="EMBL" id="RXH74517.1"/>
    </source>
</evidence>
<dbReference type="SUPFAM" id="SSF54277">
    <property type="entry name" value="CAD &amp; PB1 domains"/>
    <property type="match status" value="1"/>
</dbReference>
<comment type="function">
    <text evidence="10">Aux/IAA proteins are short-lived transcriptional factors that function as repressors of early auxin response genes at low auxin concentrations.</text>
</comment>
<evidence type="ECO:0000256" key="7">
    <source>
        <dbReference type="ARBA" id="ARBA00023163"/>
    </source>
</evidence>
<keyword evidence="6 10" id="KW-0805">Transcription regulation</keyword>
<dbReference type="SUPFAM" id="SSF48371">
    <property type="entry name" value="ARM repeat"/>
    <property type="match status" value="1"/>
</dbReference>
<dbReference type="PROSITE" id="PS51745">
    <property type="entry name" value="PB1"/>
    <property type="match status" value="1"/>
</dbReference>
<dbReference type="AlphaFoldDB" id="A0A498HY58"/>